<comment type="similarity">
    <text evidence="1">Belongs to the NUT family.</text>
</comment>
<name>A0AAV6FIR9_9TELE</name>
<feature type="compositionally biased region" description="Polar residues" evidence="2">
    <location>
        <begin position="104"/>
        <end position="175"/>
    </location>
</feature>
<reference evidence="4" key="1">
    <citation type="submission" date="2020-10" db="EMBL/GenBank/DDBJ databases">
        <title>Chromosome-scale genome assembly of the Allis shad, Alosa alosa.</title>
        <authorList>
            <person name="Margot Z."/>
            <person name="Christophe K."/>
            <person name="Cabau C."/>
            <person name="Louis A."/>
            <person name="Berthelot C."/>
            <person name="Parey E."/>
            <person name="Roest Crollius H."/>
            <person name="Montfort J."/>
            <person name="Robinson-Rechavi M."/>
            <person name="Bucao C."/>
            <person name="Bouchez O."/>
            <person name="Gislard M."/>
            <person name="Lluch J."/>
            <person name="Milhes M."/>
            <person name="Lampietro C."/>
            <person name="Lopez Roques C."/>
            <person name="Donnadieu C."/>
            <person name="Braasch I."/>
            <person name="Desvignes T."/>
            <person name="Postlethwait J."/>
            <person name="Bobe J."/>
            <person name="Guiguen Y."/>
        </authorList>
    </citation>
    <scope>NUCLEOTIDE SEQUENCE</scope>
    <source>
        <strain evidence="4">M-15738</strain>
        <tissue evidence="4">Blood</tissue>
    </source>
</reference>
<dbReference type="AlphaFoldDB" id="A0AAV6FIR9"/>
<feature type="region of interest" description="Disordered" evidence="2">
    <location>
        <begin position="275"/>
        <end position="324"/>
    </location>
</feature>
<protein>
    <recommendedName>
        <fullName evidence="3">Nuclear Testis protein N-terminal domain-containing protein</fullName>
    </recommendedName>
</protein>
<dbReference type="PANTHER" id="PTHR22879">
    <property type="entry name" value="NUT FAMILY MEMBER 1"/>
    <property type="match status" value="1"/>
</dbReference>
<proteinExistence type="inferred from homology"/>
<evidence type="ECO:0000256" key="2">
    <source>
        <dbReference type="SAM" id="MobiDB-lite"/>
    </source>
</evidence>
<feature type="compositionally biased region" description="Polar residues" evidence="2">
    <location>
        <begin position="307"/>
        <end position="319"/>
    </location>
</feature>
<dbReference type="InterPro" id="IPR024310">
    <property type="entry name" value="NUT"/>
</dbReference>
<feature type="compositionally biased region" description="Polar residues" evidence="2">
    <location>
        <begin position="53"/>
        <end position="64"/>
    </location>
</feature>
<evidence type="ECO:0000256" key="1">
    <source>
        <dbReference type="ARBA" id="ARBA00010586"/>
    </source>
</evidence>
<dbReference type="InterPro" id="IPR024309">
    <property type="entry name" value="NUT_N"/>
</dbReference>
<dbReference type="Proteomes" id="UP000823561">
    <property type="component" value="Chromosome 24"/>
</dbReference>
<sequence>MGLAQQKDLPISVHSSSKMSDPESEKLAASGVTSDEPGMEVQQDNLDAPEPSPESTSVECSTGGDSAAVVQLQAGEASEDQQCEVSHEPEPWAEEESAEESVSTFQPPESSLSTLETVEGNLNTSNQCTDQIQSPPISCSQEQSAEVSTSTLWLPEPSSSTQETGESNLNISNMPSGHMQGVVSSCPQELSAEESREETAEDNLPELSTSTEEVTESCLKVPEQPVGLRPVSELEAELELRVAEKSIVADNLIGEENGSDTPPTLARLVVENVSEQNSGSGAVVETTQAESHMDNAAQVDSRDSRHQPQLSVPSESIQPPTHVELPSTSSMEHTAMHYGVAYSEYHSASIHPSSAASATLHSQFGNMYPTPTYQQHGTGHYQLAPQLAATYLAPHPQYTANISTLPHYSQLPVNYPPQEVLVHSNYPPTQPQACVGGLPLRPVNLDSTGPAQDQNTLRIGMETGPCQEFSMGLYEKYKLWHQHRHRTCMYVSSSHDSDALACFFVPVLRSLCLVNSHIPLERAEAIAVTEWNRLSNFDRMEYYNMAQKFLEFEKWEQNFRAAKGVEAELHPMGWRVHNDIYGYSWKRRPQAGRGRRTMRPKSNPKPYCNALLEKAQMQELMEGALKEYTEVMEALESRSEVRESSEVTEEATEQEEKEENGSFTEYLNELCSQKEFVTQVGEVIDLEYVSSLLSSDTDSSDNLMESLIQKEKETSDTNHMSASVVPEQTGDIPSASCACTSSVQPGTSASQDGHPSVCLRSQPLHTNIDSQVSLGATMSTQGPHLHWTPASGTEWRVSRDVHFPSCSPPASAKPEWAFSSTLFHSDRLAWECHCG</sequence>
<comment type="caution">
    <text evidence="4">The sequence shown here is derived from an EMBL/GenBank/DDBJ whole genome shotgun (WGS) entry which is preliminary data.</text>
</comment>
<dbReference type="EMBL" id="JADWDJ010000024">
    <property type="protein sequence ID" value="KAG5261202.1"/>
    <property type="molecule type" value="Genomic_DNA"/>
</dbReference>
<dbReference type="PANTHER" id="PTHR22879:SF14">
    <property type="entry name" value="NUT FAMILY MEMBER 2A-RELATED"/>
    <property type="match status" value="1"/>
</dbReference>
<feature type="compositionally biased region" description="Acidic residues" evidence="2">
    <location>
        <begin position="646"/>
        <end position="658"/>
    </location>
</feature>
<feature type="region of interest" description="Disordered" evidence="2">
    <location>
        <begin position="1"/>
        <end position="219"/>
    </location>
</feature>
<gene>
    <name evidence="4" type="ORF">AALO_G00301180</name>
</gene>
<feature type="compositionally biased region" description="Polar residues" evidence="2">
    <location>
        <begin position="275"/>
        <end position="290"/>
    </location>
</feature>
<feature type="region of interest" description="Disordered" evidence="2">
    <location>
        <begin position="636"/>
        <end position="662"/>
    </location>
</feature>
<keyword evidence="5" id="KW-1185">Reference proteome</keyword>
<evidence type="ECO:0000313" key="5">
    <source>
        <dbReference type="Proteomes" id="UP000823561"/>
    </source>
</evidence>
<dbReference type="Pfam" id="PF12881">
    <property type="entry name" value="NUT"/>
    <property type="match status" value="2"/>
</dbReference>
<accession>A0AAV6FIR9</accession>
<feature type="domain" description="Nuclear Testis protein N-terminal" evidence="3">
    <location>
        <begin position="471"/>
        <end position="557"/>
    </location>
</feature>
<evidence type="ECO:0000313" key="4">
    <source>
        <dbReference type="EMBL" id="KAG5261202.1"/>
    </source>
</evidence>
<organism evidence="4 5">
    <name type="scientific">Alosa alosa</name>
    <name type="common">allis shad</name>
    <dbReference type="NCBI Taxonomy" id="278164"/>
    <lineage>
        <taxon>Eukaryota</taxon>
        <taxon>Metazoa</taxon>
        <taxon>Chordata</taxon>
        <taxon>Craniata</taxon>
        <taxon>Vertebrata</taxon>
        <taxon>Euteleostomi</taxon>
        <taxon>Actinopterygii</taxon>
        <taxon>Neopterygii</taxon>
        <taxon>Teleostei</taxon>
        <taxon>Clupei</taxon>
        <taxon>Clupeiformes</taxon>
        <taxon>Clupeoidei</taxon>
        <taxon>Clupeidae</taxon>
        <taxon>Alosa</taxon>
    </lineage>
</organism>
<evidence type="ECO:0000259" key="3">
    <source>
        <dbReference type="Pfam" id="PF12881"/>
    </source>
</evidence>
<feature type="domain" description="Nuclear Testis protein N-terminal" evidence="3">
    <location>
        <begin position="612"/>
        <end position="716"/>
    </location>
</feature>
<feature type="compositionally biased region" description="Basic and acidic residues" evidence="2">
    <location>
        <begin position="636"/>
        <end position="645"/>
    </location>
</feature>